<dbReference type="PROSITE" id="PS50102">
    <property type="entry name" value="RRM"/>
    <property type="match status" value="1"/>
</dbReference>
<dbReference type="Gene3D" id="3.30.70.330">
    <property type="match status" value="1"/>
</dbReference>
<dbReference type="PANTHER" id="PTHR48027">
    <property type="entry name" value="HETEROGENEOUS NUCLEAR RIBONUCLEOPROTEIN 87F-RELATED"/>
    <property type="match status" value="1"/>
</dbReference>
<name>A0AB33IP10_9BACT</name>
<keyword evidence="1" id="KW-0694">RNA-binding</keyword>
<accession>A0AB33IP10</accession>
<evidence type="ECO:0000256" key="1">
    <source>
        <dbReference type="ARBA" id="ARBA00022884"/>
    </source>
</evidence>
<evidence type="ECO:0000259" key="2">
    <source>
        <dbReference type="PROSITE" id="PS50102"/>
    </source>
</evidence>
<reference evidence="3" key="1">
    <citation type="submission" date="2024-07" db="EMBL/GenBank/DDBJ databases">
        <title>Complete genome sequence of Prevotella sp. YM-2024 GTC17253.</title>
        <authorList>
            <person name="Hayashi M."/>
            <person name="Muto Y."/>
            <person name="Tanaka K."/>
            <person name="Niwa H."/>
        </authorList>
    </citation>
    <scope>NUCLEOTIDE SEQUENCE</scope>
    <source>
        <strain evidence="3">GTC17253</strain>
    </source>
</reference>
<dbReference type="CDD" id="cd21608">
    <property type="entry name" value="RRM2_NsCP33_like"/>
    <property type="match status" value="1"/>
</dbReference>
<sequence length="113" mass="13098">MILLTPISSIYLKHHLLKMNIYISGLSYGTDEAALANRFSEFGEITSARVITDRESGRSRGFGFIEMSNDDDARKAIDALNETEFEGRTIYVKEAMPREERPRRSFNNDRRRY</sequence>
<dbReference type="InterPro" id="IPR012677">
    <property type="entry name" value="Nucleotide-bd_a/b_plait_sf"/>
</dbReference>
<dbReference type="Pfam" id="PF00076">
    <property type="entry name" value="RRM_1"/>
    <property type="match status" value="1"/>
</dbReference>
<dbReference type="EMBL" id="AP035785">
    <property type="protein sequence ID" value="BFO71278.1"/>
    <property type="molecule type" value="Genomic_DNA"/>
</dbReference>
<feature type="domain" description="RRM" evidence="2">
    <location>
        <begin position="19"/>
        <end position="97"/>
    </location>
</feature>
<protein>
    <recommendedName>
        <fullName evidence="2">RRM domain-containing protein</fullName>
    </recommendedName>
</protein>
<dbReference type="GO" id="GO:0003723">
    <property type="term" value="F:RNA binding"/>
    <property type="evidence" value="ECO:0007669"/>
    <property type="project" value="UniProtKB-KW"/>
</dbReference>
<proteinExistence type="predicted"/>
<dbReference type="InterPro" id="IPR000504">
    <property type="entry name" value="RRM_dom"/>
</dbReference>
<gene>
    <name evidence="3" type="ORF">GTC17253_12440</name>
</gene>
<dbReference type="InterPro" id="IPR052462">
    <property type="entry name" value="SLIRP/GR-RBP-like"/>
</dbReference>
<dbReference type="InterPro" id="IPR048289">
    <property type="entry name" value="RRM2_NsCP33-like"/>
</dbReference>
<dbReference type="SMART" id="SM00360">
    <property type="entry name" value="RRM"/>
    <property type="match status" value="1"/>
</dbReference>
<evidence type="ECO:0000313" key="3">
    <source>
        <dbReference type="EMBL" id="BFO71278.1"/>
    </source>
</evidence>
<dbReference type="AlphaFoldDB" id="A0AB33IP10"/>
<organism evidence="3">
    <name type="scientific">Prevotella sp. GTC17253</name>
    <dbReference type="NCBI Taxonomy" id="3236793"/>
    <lineage>
        <taxon>Bacteria</taxon>
        <taxon>Pseudomonadati</taxon>
        <taxon>Bacteroidota</taxon>
        <taxon>Bacteroidia</taxon>
        <taxon>Bacteroidales</taxon>
        <taxon>Prevotellaceae</taxon>
        <taxon>Prevotella</taxon>
    </lineage>
</organism>
<dbReference type="InterPro" id="IPR035979">
    <property type="entry name" value="RBD_domain_sf"/>
</dbReference>
<dbReference type="SUPFAM" id="SSF54928">
    <property type="entry name" value="RNA-binding domain, RBD"/>
    <property type="match status" value="1"/>
</dbReference>